<organism evidence="3 4">
    <name type="scientific">Acinetobacter kookii</name>
    <dbReference type="NCBI Taxonomy" id="1226327"/>
    <lineage>
        <taxon>Bacteria</taxon>
        <taxon>Pseudomonadati</taxon>
        <taxon>Pseudomonadota</taxon>
        <taxon>Gammaproteobacteria</taxon>
        <taxon>Moraxellales</taxon>
        <taxon>Moraxellaceae</taxon>
        <taxon>Acinetobacter</taxon>
    </lineage>
</organism>
<dbReference type="Proteomes" id="UP000243468">
    <property type="component" value="Unassembled WGS sequence"/>
</dbReference>
<evidence type="ECO:0000259" key="1">
    <source>
        <dbReference type="Pfam" id="PF00534"/>
    </source>
</evidence>
<dbReference type="CDD" id="cd03814">
    <property type="entry name" value="GT4-like"/>
    <property type="match status" value="1"/>
</dbReference>
<evidence type="ECO:0000259" key="2">
    <source>
        <dbReference type="Pfam" id="PF13439"/>
    </source>
</evidence>
<evidence type="ECO:0000313" key="4">
    <source>
        <dbReference type="Proteomes" id="UP000243468"/>
    </source>
</evidence>
<protein>
    <submittedName>
        <fullName evidence="3">Uncharacterized protein</fullName>
    </submittedName>
</protein>
<dbReference type="PANTHER" id="PTHR45947:SF3">
    <property type="entry name" value="SULFOQUINOVOSYL TRANSFERASE SQD2"/>
    <property type="match status" value="1"/>
</dbReference>
<accession>A0A1G6HKB8</accession>
<feature type="domain" description="Glycosyltransferase subfamily 4-like N-terminal" evidence="2">
    <location>
        <begin position="59"/>
        <end position="226"/>
    </location>
</feature>
<sequence length="426" mass="47946">MATLYATSLLKEQNFPENFQFYFKKNKQDQICDDIAILNDLIRPRLKIAIVTETWSPEINGVALSLLQLCKGLQKQGHKILLIRPEQKQTCFQFLPNQECLVKAQAIPQYPSLQFGWPQFLKVSQALDQFAPNVVHIVTEGPLGLSVLQAAKTKDIPVSSAFHSPFQEFSRYFDLAFLIKPIQRYLRWFHNNTQLTCIPSKDTEYILREFGICCPLVVVGRGVDVTHFSPQHYSSGLRQQWQATSNTQIMLYVGRLSPEKEIDVLVQAYLSMKKNNQDVKLVIVGGGPERGRLEMLCQGQDVIFTGNLSGPKLAQAYASANVFVFASQVETFGNVVLEAMASGLPVIAYNYASAHLHVKNGETGWLSPLGDKTGFMQSMYQLPGNQQLKRMGLEARKAVQHIGWQYPVQQFEQALYSVAMGTEMTS</sequence>
<dbReference type="Pfam" id="PF00534">
    <property type="entry name" value="Glycos_transf_1"/>
    <property type="match status" value="1"/>
</dbReference>
<dbReference type="RefSeq" id="WP_092819027.1">
    <property type="nucleotide sequence ID" value="NZ_BAABKJ010000001.1"/>
</dbReference>
<name>A0A1G6HKB8_9GAMM</name>
<dbReference type="EMBL" id="FMYO01000002">
    <property type="protein sequence ID" value="SDB94702.1"/>
    <property type="molecule type" value="Genomic_DNA"/>
</dbReference>
<dbReference type="AlphaFoldDB" id="A0A1G6HKB8"/>
<dbReference type="InterPro" id="IPR001296">
    <property type="entry name" value="Glyco_trans_1"/>
</dbReference>
<dbReference type="OrthoDB" id="9802525at2"/>
<evidence type="ECO:0000313" key="3">
    <source>
        <dbReference type="EMBL" id="SDB94702.1"/>
    </source>
</evidence>
<feature type="domain" description="Glycosyl transferase family 1" evidence="1">
    <location>
        <begin position="238"/>
        <end position="382"/>
    </location>
</feature>
<dbReference type="Pfam" id="PF13439">
    <property type="entry name" value="Glyco_transf_4"/>
    <property type="match status" value="1"/>
</dbReference>
<gene>
    <name evidence="3" type="ORF">SAMN05421732_10263</name>
</gene>
<dbReference type="InterPro" id="IPR028098">
    <property type="entry name" value="Glyco_trans_4-like_N"/>
</dbReference>
<dbReference type="Gene3D" id="3.40.50.2000">
    <property type="entry name" value="Glycogen Phosphorylase B"/>
    <property type="match status" value="2"/>
</dbReference>
<dbReference type="PANTHER" id="PTHR45947">
    <property type="entry name" value="SULFOQUINOVOSYL TRANSFERASE SQD2"/>
    <property type="match status" value="1"/>
</dbReference>
<keyword evidence="4" id="KW-1185">Reference proteome</keyword>
<dbReference type="SUPFAM" id="SSF53756">
    <property type="entry name" value="UDP-Glycosyltransferase/glycogen phosphorylase"/>
    <property type="match status" value="1"/>
</dbReference>
<reference evidence="4" key="1">
    <citation type="submission" date="2016-09" db="EMBL/GenBank/DDBJ databases">
        <authorList>
            <person name="Varghese N."/>
            <person name="Submissions S."/>
        </authorList>
    </citation>
    <scope>NUCLEOTIDE SEQUENCE [LARGE SCALE GENOMIC DNA]</scope>
    <source>
        <strain evidence="4">ANC 4667</strain>
    </source>
</reference>
<proteinExistence type="predicted"/>
<dbReference type="GO" id="GO:0016757">
    <property type="term" value="F:glycosyltransferase activity"/>
    <property type="evidence" value="ECO:0007669"/>
    <property type="project" value="InterPro"/>
</dbReference>
<dbReference type="InterPro" id="IPR050194">
    <property type="entry name" value="Glycosyltransferase_grp1"/>
</dbReference>
<dbReference type="STRING" id="1226327.SAMN05421732_10263"/>